<accession>A0A383A2M5</accession>
<keyword evidence="1" id="KW-0812">Transmembrane</keyword>
<gene>
    <name evidence="2" type="ORF">METZ01_LOCUS454737</name>
</gene>
<protein>
    <submittedName>
        <fullName evidence="2">Uncharacterized protein</fullName>
    </submittedName>
</protein>
<feature type="transmembrane region" description="Helical" evidence="1">
    <location>
        <begin position="75"/>
        <end position="92"/>
    </location>
</feature>
<feature type="non-terminal residue" evidence="2">
    <location>
        <position position="1"/>
    </location>
</feature>
<reference evidence="2" key="1">
    <citation type="submission" date="2018-05" db="EMBL/GenBank/DDBJ databases">
        <authorList>
            <person name="Lanie J.A."/>
            <person name="Ng W.-L."/>
            <person name="Kazmierczak K.M."/>
            <person name="Andrzejewski T.M."/>
            <person name="Davidsen T.M."/>
            <person name="Wayne K.J."/>
            <person name="Tettelin H."/>
            <person name="Glass J.I."/>
            <person name="Rusch D."/>
            <person name="Podicherti R."/>
            <person name="Tsui H.-C.T."/>
            <person name="Winkler M.E."/>
        </authorList>
    </citation>
    <scope>NUCLEOTIDE SEQUENCE</scope>
</reference>
<dbReference type="EMBL" id="UINC01188591">
    <property type="protein sequence ID" value="SVE01883.1"/>
    <property type="molecule type" value="Genomic_DNA"/>
</dbReference>
<keyword evidence="1" id="KW-1133">Transmembrane helix</keyword>
<dbReference type="AlphaFoldDB" id="A0A383A2M5"/>
<sequence length="142" mass="16736">YFTPSWWNSLALLLPFSNEIAHLFDRNLFLPYFGVHSYPHHNTLAKMLINCLIFWGISMNVAYKTMNTDKYMGTLTGIIYTIFAFVIPNLFFNKIVNYFKHPLLRLFIGLSLIYILEFCATASICLIQNNFYKKKKLVDRLF</sequence>
<evidence type="ECO:0000256" key="1">
    <source>
        <dbReference type="SAM" id="Phobius"/>
    </source>
</evidence>
<feature type="transmembrane region" description="Helical" evidence="1">
    <location>
        <begin position="104"/>
        <end position="127"/>
    </location>
</feature>
<proteinExistence type="predicted"/>
<keyword evidence="1" id="KW-0472">Membrane</keyword>
<evidence type="ECO:0000313" key="2">
    <source>
        <dbReference type="EMBL" id="SVE01883.1"/>
    </source>
</evidence>
<name>A0A383A2M5_9ZZZZ</name>
<organism evidence="2">
    <name type="scientific">marine metagenome</name>
    <dbReference type="NCBI Taxonomy" id="408172"/>
    <lineage>
        <taxon>unclassified sequences</taxon>
        <taxon>metagenomes</taxon>
        <taxon>ecological metagenomes</taxon>
    </lineage>
</organism>